<dbReference type="GO" id="GO:0043856">
    <property type="term" value="F:anti-sigma factor antagonist activity"/>
    <property type="evidence" value="ECO:0007669"/>
    <property type="project" value="TreeGrafter"/>
</dbReference>
<dbReference type="CDD" id="cd07043">
    <property type="entry name" value="STAS_anti-anti-sigma_factors"/>
    <property type="match status" value="1"/>
</dbReference>
<protein>
    <recommendedName>
        <fullName evidence="1">STAS domain-containing protein</fullName>
    </recommendedName>
</protein>
<dbReference type="PANTHER" id="PTHR33495:SF2">
    <property type="entry name" value="ANTI-SIGMA FACTOR ANTAGONIST TM_1081-RELATED"/>
    <property type="match status" value="1"/>
</dbReference>
<evidence type="ECO:0000313" key="2">
    <source>
        <dbReference type="EMBL" id="APW62685.1"/>
    </source>
</evidence>
<organism evidence="2 3">
    <name type="scientific">Paludisphaera borealis</name>
    <dbReference type="NCBI Taxonomy" id="1387353"/>
    <lineage>
        <taxon>Bacteria</taxon>
        <taxon>Pseudomonadati</taxon>
        <taxon>Planctomycetota</taxon>
        <taxon>Planctomycetia</taxon>
        <taxon>Isosphaerales</taxon>
        <taxon>Isosphaeraceae</taxon>
        <taxon>Paludisphaera</taxon>
    </lineage>
</organism>
<feature type="domain" description="STAS" evidence="1">
    <location>
        <begin position="7"/>
        <end position="120"/>
    </location>
</feature>
<dbReference type="KEGG" id="pbor:BSF38_04235"/>
<dbReference type="AlphaFoldDB" id="A0A1U7CUS5"/>
<dbReference type="RefSeq" id="WP_076351245.1">
    <property type="nucleotide sequence ID" value="NZ_CP019082.1"/>
</dbReference>
<gene>
    <name evidence="2" type="ORF">BSF38_04235</name>
</gene>
<dbReference type="EMBL" id="CP019082">
    <property type="protein sequence ID" value="APW62685.1"/>
    <property type="molecule type" value="Genomic_DNA"/>
</dbReference>
<dbReference type="InterPro" id="IPR036513">
    <property type="entry name" value="STAS_dom_sf"/>
</dbReference>
<dbReference type="STRING" id="1387353.BSF38_04235"/>
<accession>A0A1U7CUS5</accession>
<evidence type="ECO:0000259" key="1">
    <source>
        <dbReference type="PROSITE" id="PS50801"/>
    </source>
</evidence>
<dbReference type="PROSITE" id="PS50801">
    <property type="entry name" value="STAS"/>
    <property type="match status" value="1"/>
</dbReference>
<dbReference type="Gene3D" id="3.30.750.24">
    <property type="entry name" value="STAS domain"/>
    <property type="match status" value="1"/>
</dbReference>
<evidence type="ECO:0000313" key="3">
    <source>
        <dbReference type="Proteomes" id="UP000186309"/>
    </source>
</evidence>
<dbReference type="PANTHER" id="PTHR33495">
    <property type="entry name" value="ANTI-SIGMA FACTOR ANTAGONIST TM_1081-RELATED-RELATED"/>
    <property type="match status" value="1"/>
</dbReference>
<dbReference type="InterPro" id="IPR002645">
    <property type="entry name" value="STAS_dom"/>
</dbReference>
<keyword evidence="3" id="KW-1185">Reference proteome</keyword>
<dbReference type="Proteomes" id="UP000186309">
    <property type="component" value="Chromosome"/>
</dbReference>
<dbReference type="Pfam" id="PF01740">
    <property type="entry name" value="STAS"/>
    <property type="match status" value="1"/>
</dbReference>
<dbReference type="SUPFAM" id="SSF52091">
    <property type="entry name" value="SpoIIaa-like"/>
    <property type="match status" value="1"/>
</dbReference>
<name>A0A1U7CUS5_9BACT</name>
<sequence length="121" mass="13549">MSVPEVKHLRVTNIDGVAMVDFVGSELMYASDLVQDVGAELTSLVKDQNHTKLLLNFRNVQYLSSMMLAQLAHLDREVKKAKGQLRICGLGPVLRDTFRISHFESLFAIYDDEAAALKGFH</sequence>
<proteinExistence type="predicted"/>
<reference evidence="3" key="1">
    <citation type="submission" date="2016-12" db="EMBL/GenBank/DDBJ databases">
        <title>Comparative genomics of four Isosphaeraceae planctomycetes: a common pool of plasmids and glycoside hydrolase genes.</title>
        <authorList>
            <person name="Ivanova A."/>
        </authorList>
    </citation>
    <scope>NUCLEOTIDE SEQUENCE [LARGE SCALE GENOMIC DNA]</scope>
    <source>
        <strain evidence="3">PX4</strain>
    </source>
</reference>